<dbReference type="InterPro" id="IPR050791">
    <property type="entry name" value="Aldo-Keto_reductase"/>
</dbReference>
<reference evidence="3" key="1">
    <citation type="submission" date="2021-01" db="EMBL/GenBank/DDBJ databases">
        <authorList>
            <person name="Corre E."/>
            <person name="Pelletier E."/>
            <person name="Niang G."/>
            <person name="Scheremetjew M."/>
            <person name="Finn R."/>
            <person name="Kale V."/>
            <person name="Holt S."/>
            <person name="Cochrane G."/>
            <person name="Meng A."/>
            <person name="Brown T."/>
            <person name="Cohen L."/>
        </authorList>
    </citation>
    <scope>NUCLEOTIDE SEQUENCE</scope>
    <source>
        <strain evidence="3">CCMP1897</strain>
    </source>
</reference>
<proteinExistence type="predicted"/>
<evidence type="ECO:0000256" key="1">
    <source>
        <dbReference type="ARBA" id="ARBA00023002"/>
    </source>
</evidence>
<dbReference type="PROSITE" id="PS00062">
    <property type="entry name" value="ALDOKETO_REDUCTASE_2"/>
    <property type="match status" value="1"/>
</dbReference>
<dbReference type="Pfam" id="PF00248">
    <property type="entry name" value="Aldo_ket_red"/>
    <property type="match status" value="1"/>
</dbReference>
<protein>
    <recommendedName>
        <fullName evidence="2">NADP-dependent oxidoreductase domain-containing protein</fullName>
    </recommendedName>
</protein>
<dbReference type="EMBL" id="HBIS01004503">
    <property type="protein sequence ID" value="CAE0610254.1"/>
    <property type="molecule type" value="Transcribed_RNA"/>
</dbReference>
<dbReference type="InterPro" id="IPR023210">
    <property type="entry name" value="NADP_OxRdtase_dom"/>
</dbReference>
<feature type="domain" description="NADP-dependent oxidoreductase" evidence="2">
    <location>
        <begin position="35"/>
        <end position="344"/>
    </location>
</feature>
<dbReference type="GO" id="GO:0016491">
    <property type="term" value="F:oxidoreductase activity"/>
    <property type="evidence" value="ECO:0007669"/>
    <property type="project" value="UniProtKB-KW"/>
</dbReference>
<sequence>MAWPTWLEGLARTKRGRWEERINVGTKDNPLYISRMGAGTWAWGNRLLFGYSPEQDEELEKVFNYCLDNGINLFDTGDSYGTGKFNGRAEILLGQFSKRRGIVGDEFPNEICVATKLAAYPWRLTRKSMVQAIKDSVDRLGRTSGCLELGQMHWSPAAYGFRFQEDALLNGLADAYEQGLIKAVGLSNYGPESLRSIHEKFAIRGVPIGTLQVQFSLLSYQDYQREVLEVCQQLGITVIAYSPLCLGLLSGKYSVEDGGALPSGPRGFLARQLLPEAEASGLLPLMRDLASLRGPGTGLPQIALGWCIAKDTVPIPGARTLAQCKDNIKALSTELTTEEVQALDFAASRAKSTVQNSMRSM</sequence>
<dbReference type="InterPro" id="IPR018170">
    <property type="entry name" value="Aldo/ket_reductase_CS"/>
</dbReference>
<dbReference type="GO" id="GO:0005737">
    <property type="term" value="C:cytoplasm"/>
    <property type="evidence" value="ECO:0007669"/>
    <property type="project" value="TreeGrafter"/>
</dbReference>
<dbReference type="SUPFAM" id="SSF51430">
    <property type="entry name" value="NAD(P)-linked oxidoreductase"/>
    <property type="match status" value="1"/>
</dbReference>
<dbReference type="PANTHER" id="PTHR43625:SF5">
    <property type="entry name" value="PYRIDOXAL REDUCTASE, CHLOROPLASTIC"/>
    <property type="match status" value="1"/>
</dbReference>
<evidence type="ECO:0000313" key="3">
    <source>
        <dbReference type="EMBL" id="CAE0610254.1"/>
    </source>
</evidence>
<organism evidence="3">
    <name type="scientific">Picocystis salinarum</name>
    <dbReference type="NCBI Taxonomy" id="88271"/>
    <lineage>
        <taxon>Eukaryota</taxon>
        <taxon>Viridiplantae</taxon>
        <taxon>Chlorophyta</taxon>
        <taxon>Picocystophyceae</taxon>
        <taxon>Picocystales</taxon>
        <taxon>Picocystaceae</taxon>
        <taxon>Picocystis</taxon>
    </lineage>
</organism>
<gene>
    <name evidence="3" type="ORF">PSAL00342_LOCUS4089</name>
</gene>
<dbReference type="PANTHER" id="PTHR43625">
    <property type="entry name" value="AFLATOXIN B1 ALDEHYDE REDUCTASE"/>
    <property type="match status" value="1"/>
</dbReference>
<accession>A0A7S3XF80</accession>
<dbReference type="Gene3D" id="3.20.20.100">
    <property type="entry name" value="NADP-dependent oxidoreductase domain"/>
    <property type="match status" value="1"/>
</dbReference>
<dbReference type="CDD" id="cd19093">
    <property type="entry name" value="AKR_AtPLR-like"/>
    <property type="match status" value="1"/>
</dbReference>
<dbReference type="InterPro" id="IPR036812">
    <property type="entry name" value="NAD(P)_OxRdtase_dom_sf"/>
</dbReference>
<dbReference type="AlphaFoldDB" id="A0A7S3XF80"/>
<name>A0A7S3XF80_9CHLO</name>
<evidence type="ECO:0000259" key="2">
    <source>
        <dbReference type="Pfam" id="PF00248"/>
    </source>
</evidence>
<keyword evidence="1" id="KW-0560">Oxidoreductase</keyword>